<evidence type="ECO:0000313" key="2">
    <source>
        <dbReference type="EMBL" id="MFC6883821.1"/>
    </source>
</evidence>
<proteinExistence type="predicted"/>
<reference evidence="3" key="1">
    <citation type="journal article" date="2019" name="Int. J. Syst. Evol. Microbiol.">
        <title>The Global Catalogue of Microorganisms (GCM) 10K type strain sequencing project: providing services to taxonomists for standard genome sequencing and annotation.</title>
        <authorList>
            <consortium name="The Broad Institute Genomics Platform"/>
            <consortium name="The Broad Institute Genome Sequencing Center for Infectious Disease"/>
            <person name="Wu L."/>
            <person name="Ma J."/>
        </authorList>
    </citation>
    <scope>NUCLEOTIDE SEQUENCE [LARGE SCALE GENOMIC DNA]</scope>
    <source>
        <strain evidence="3">JCM 3369</strain>
    </source>
</reference>
<evidence type="ECO:0000313" key="3">
    <source>
        <dbReference type="Proteomes" id="UP001596380"/>
    </source>
</evidence>
<comment type="caution">
    <text evidence="2">The sequence shown here is derived from an EMBL/GenBank/DDBJ whole genome shotgun (WGS) entry which is preliminary data.</text>
</comment>
<dbReference type="Pfam" id="PF12697">
    <property type="entry name" value="Abhydrolase_6"/>
    <property type="match status" value="1"/>
</dbReference>
<dbReference type="InterPro" id="IPR050266">
    <property type="entry name" value="AB_hydrolase_sf"/>
</dbReference>
<dbReference type="RefSeq" id="WP_160823115.1">
    <property type="nucleotide sequence ID" value="NZ_JBHSXE010000001.1"/>
</dbReference>
<dbReference type="GO" id="GO:0016787">
    <property type="term" value="F:hydrolase activity"/>
    <property type="evidence" value="ECO:0007669"/>
    <property type="project" value="UniProtKB-KW"/>
</dbReference>
<keyword evidence="3" id="KW-1185">Reference proteome</keyword>
<evidence type="ECO:0000259" key="1">
    <source>
        <dbReference type="Pfam" id="PF12697"/>
    </source>
</evidence>
<gene>
    <name evidence="2" type="ORF">ACFQKB_28970</name>
</gene>
<protein>
    <submittedName>
        <fullName evidence="2">Alpha/beta fold hydrolase</fullName>
    </submittedName>
</protein>
<feature type="domain" description="AB hydrolase-1" evidence="1">
    <location>
        <begin position="33"/>
        <end position="272"/>
    </location>
</feature>
<name>A0ABW2CT85_9ACTN</name>
<sequence length="282" mass="30365">MSETAETGVRRTAVQVDGETASYLTAGQDGPVVLLLHGTYWSRVWLPVLGRLARAGLRPVAVDLPGLGRSGGELTLETATVPALADWVVRFVSAMKISGPLAVAGHDIGGAIAQHLLVRERLEVPRLALVNSVLYDSWPAPHVARFRAPETDEATTADELLAARRQAVASALAGAATEELIADYVDPWNDPRVRRSWLAMAGAADSRYTLDLVPALRRSTAPKLLIWGEDDGFEKVEYAEKFAAEIPQSTLVRIPAADHIPTESAPADIARALTDFFTSQND</sequence>
<dbReference type="InterPro" id="IPR029058">
    <property type="entry name" value="AB_hydrolase_fold"/>
</dbReference>
<dbReference type="SUPFAM" id="SSF53474">
    <property type="entry name" value="alpha/beta-Hydrolases"/>
    <property type="match status" value="1"/>
</dbReference>
<dbReference type="Gene3D" id="3.40.50.1820">
    <property type="entry name" value="alpha/beta hydrolase"/>
    <property type="match status" value="1"/>
</dbReference>
<dbReference type="PANTHER" id="PTHR43798">
    <property type="entry name" value="MONOACYLGLYCEROL LIPASE"/>
    <property type="match status" value="1"/>
</dbReference>
<accession>A0ABW2CT85</accession>
<dbReference type="PANTHER" id="PTHR43798:SF33">
    <property type="entry name" value="HYDROLASE, PUTATIVE (AFU_ORTHOLOGUE AFUA_2G14860)-RELATED"/>
    <property type="match status" value="1"/>
</dbReference>
<dbReference type="Proteomes" id="UP001596380">
    <property type="component" value="Unassembled WGS sequence"/>
</dbReference>
<dbReference type="EMBL" id="JBHSXS010000022">
    <property type="protein sequence ID" value="MFC6883821.1"/>
    <property type="molecule type" value="Genomic_DNA"/>
</dbReference>
<organism evidence="2 3">
    <name type="scientific">Actinomadura yumaensis</name>
    <dbReference type="NCBI Taxonomy" id="111807"/>
    <lineage>
        <taxon>Bacteria</taxon>
        <taxon>Bacillati</taxon>
        <taxon>Actinomycetota</taxon>
        <taxon>Actinomycetes</taxon>
        <taxon>Streptosporangiales</taxon>
        <taxon>Thermomonosporaceae</taxon>
        <taxon>Actinomadura</taxon>
    </lineage>
</organism>
<keyword evidence="2" id="KW-0378">Hydrolase</keyword>
<dbReference type="PRINTS" id="PR00111">
    <property type="entry name" value="ABHYDROLASE"/>
</dbReference>
<dbReference type="InterPro" id="IPR000073">
    <property type="entry name" value="AB_hydrolase_1"/>
</dbReference>